<dbReference type="SUPFAM" id="SSF52058">
    <property type="entry name" value="L domain-like"/>
    <property type="match status" value="2"/>
</dbReference>
<dbReference type="Gene3D" id="3.40.50.300">
    <property type="entry name" value="P-loop containing nucleotide triphosphate hydrolases"/>
    <property type="match status" value="1"/>
</dbReference>
<name>A0A5N6PYW8_9ASTR</name>
<organism evidence="7 8">
    <name type="scientific">Mikania micrantha</name>
    <name type="common">bitter vine</name>
    <dbReference type="NCBI Taxonomy" id="192012"/>
    <lineage>
        <taxon>Eukaryota</taxon>
        <taxon>Viridiplantae</taxon>
        <taxon>Streptophyta</taxon>
        <taxon>Embryophyta</taxon>
        <taxon>Tracheophyta</taxon>
        <taxon>Spermatophyta</taxon>
        <taxon>Magnoliopsida</taxon>
        <taxon>eudicotyledons</taxon>
        <taxon>Gunneridae</taxon>
        <taxon>Pentapetalae</taxon>
        <taxon>asterids</taxon>
        <taxon>campanulids</taxon>
        <taxon>Asterales</taxon>
        <taxon>Asteraceae</taxon>
        <taxon>Asteroideae</taxon>
        <taxon>Heliantheae alliance</taxon>
        <taxon>Eupatorieae</taxon>
        <taxon>Mikania</taxon>
    </lineage>
</organism>
<dbReference type="Pfam" id="PF00931">
    <property type="entry name" value="NB-ARC"/>
    <property type="match status" value="1"/>
</dbReference>
<dbReference type="InterPro" id="IPR002182">
    <property type="entry name" value="NB-ARC"/>
</dbReference>
<accession>A0A5N6PYW8</accession>
<dbReference type="GO" id="GO:0005524">
    <property type="term" value="F:ATP binding"/>
    <property type="evidence" value="ECO:0007669"/>
    <property type="project" value="UniProtKB-KW"/>
</dbReference>
<dbReference type="InterPro" id="IPR042197">
    <property type="entry name" value="Apaf_helical"/>
</dbReference>
<dbReference type="InterPro" id="IPR032675">
    <property type="entry name" value="LRR_dom_sf"/>
</dbReference>
<comment type="caution">
    <text evidence="7">The sequence shown here is derived from an EMBL/GenBank/DDBJ whole genome shotgun (WGS) entry which is preliminary data.</text>
</comment>
<dbReference type="GO" id="GO:0006952">
    <property type="term" value="P:defense response"/>
    <property type="evidence" value="ECO:0007669"/>
    <property type="project" value="UniProtKB-KW"/>
</dbReference>
<dbReference type="SUPFAM" id="SSF52540">
    <property type="entry name" value="P-loop containing nucleoside triphosphate hydrolases"/>
    <property type="match status" value="1"/>
</dbReference>
<dbReference type="EMBL" id="SZYD01000001">
    <property type="protein sequence ID" value="KAD7477472.1"/>
    <property type="molecule type" value="Genomic_DNA"/>
</dbReference>
<dbReference type="InterPro" id="IPR050905">
    <property type="entry name" value="Plant_NBS-LRR"/>
</dbReference>
<keyword evidence="4" id="KW-0547">Nucleotide-binding</keyword>
<evidence type="ECO:0000256" key="4">
    <source>
        <dbReference type="ARBA" id="ARBA00022840"/>
    </source>
</evidence>
<keyword evidence="3" id="KW-0611">Plant defense</keyword>
<evidence type="ECO:0000313" key="8">
    <source>
        <dbReference type="Proteomes" id="UP000326396"/>
    </source>
</evidence>
<feature type="domain" description="Disease resistance protein At4g27190-like leucine-rich repeats" evidence="6">
    <location>
        <begin position="812"/>
        <end position="955"/>
    </location>
</feature>
<feature type="domain" description="Disease resistance protein At4g27190-like leucine-rich repeats" evidence="6">
    <location>
        <begin position="612"/>
        <end position="745"/>
    </location>
</feature>
<feature type="domain" description="Disease resistance protein At4g27190-like leucine-rich repeats" evidence="6">
    <location>
        <begin position="1218"/>
        <end position="1272"/>
    </location>
</feature>
<dbReference type="SUPFAM" id="SSF52047">
    <property type="entry name" value="RNI-like"/>
    <property type="match status" value="2"/>
</dbReference>
<evidence type="ECO:0000256" key="2">
    <source>
        <dbReference type="ARBA" id="ARBA00022614"/>
    </source>
</evidence>
<protein>
    <submittedName>
        <fullName evidence="7">Uncharacterized protein</fullName>
    </submittedName>
</protein>
<evidence type="ECO:0000313" key="7">
    <source>
        <dbReference type="EMBL" id="KAD7477472.1"/>
    </source>
</evidence>
<dbReference type="PRINTS" id="PR00364">
    <property type="entry name" value="DISEASERSIST"/>
</dbReference>
<evidence type="ECO:0000256" key="3">
    <source>
        <dbReference type="ARBA" id="ARBA00022821"/>
    </source>
</evidence>
<evidence type="ECO:0000256" key="1">
    <source>
        <dbReference type="ARBA" id="ARBA00008894"/>
    </source>
</evidence>
<dbReference type="Proteomes" id="UP000326396">
    <property type="component" value="Linkage Group LG1"/>
</dbReference>
<dbReference type="Pfam" id="PF23247">
    <property type="entry name" value="LRR_RPS2"/>
    <property type="match status" value="5"/>
</dbReference>
<dbReference type="InterPro" id="IPR057135">
    <property type="entry name" value="At4g27190-like_LRR"/>
</dbReference>
<sequence length="1555" mass="178174">MECVTPFVSVIIDSMMVPIKEHLGFFFSSTKHVANMTKKLSKLNVAKHYMEEKKKDALINDRLVPDSLHLWLEKVETITRKTENIPTGGIGCLNILTRYTTGKISFDILQEIDDLLEEQNKIEWSNKQRPLGMVINSPGPSTSQTDYNVIPNIFPSRVSIFNDILKSLEPDNKTQMMALWGSGGVGKTTMMEEIKKFVEKKGKFQYILRVDIGRKYDPNTTKKYIAKCMGVDLPEETKQANVERLRESFERLSKEGKKIFLILDDVWEAIDLNDIGLPSSFPKGFKVLVTSRNEKVCIKMDIDTKSIFKIHGLDEADANSFFWETVKISNGDGELRKIGKDILNKCGGLPIAIKTIALALKGEEKYAWEATKKNLQRHKLKDIEDLQDVVINIFEISYSYLKKDEDKAIFVLCGLYPDDYDISLEELLRYGWGLQFFKKQIAWSKQENKPTCMSNFPQDFYYPNLSLLKLMNGDKLLRLPEDFHKQMEKLKVLAYAEMQYPLSVVSLCCSISLHTLCLDFCPLVDNDISLLGNLVNLEVLSLAYCGISKLPSTIKELKMLKLLDLNGCFDLYIDDGVFQNLGKLEELYMRVSRNKSIRFSDANCGELKLISGKLNALEVEFFENILEPKNVSFENLQRFRISMGCFLDLYWSDEHSFKNTLKLVTNSNDVLECKFYELFSHTEELHLSVKDMSNVGDISMSPTQTSTFFNLKYLHVFECEELTHLFTIPIANGLKKLESLTVSSCPLLKSIASSCDNVNVIDLPHLVELKLDNLPNFTSIILDSDISATQPPLLNTEVVIPNLSKLIVNGLKNLKQIWACDFTAGEEDNVSMLKVIEVNDCNSLVNLFPSNPMRLLTHLEELKVKRCCSIEVIFNIDFGKIKQHISNLRSIEVDKLGGLREVWRINEENCSSHLFRGFQAVETIHIDSCKKFKNVFTPITANFDMSALRNIRIRAVKVEDVEVFIICWWDIQINGTSKVDEDMSIVGVPSYHLTRTFNQIRKIDFNRVEGAEVLFEIETPCINRELVSSHQQQSLPLLPCLEDLKLWYMDIMSHVWKCNNWNKFFILHKHLPQSSFQNLTNIYLFECNGIKYLFSPLMFKFISSLKRLGVDNCNSMEEVVSSRDDDDEALTTTTTTLFPCLDHLSLNNLSNLKHIGGGVAKCSRMGVVPWYLCQYSTRIYIKKCPSLSSLIPSMEDAFESNNDQGSVSFPCPKTMTLHNELTNLKILKISECDLLEYIFTFSTLESLKKLEELSICDCKEMKVIVREEDGEESCKVSPQSSDSSIVCPTTGGKPWSFHTLIEMNLQFYDELEKVVPMNELHQLQILEKIHVSFCRNVEEVFEVTNNESLLVITLPKLRDVELDSLNDLKYIWKSNEWSVLEFPNLTRLSIFMCVNLEHVFTASMVGSLMKLQELHIRYCTRMEVIVKKKEEEECDGKMGEIMFPCLKSIELESLFSLKGFWLGKDDLLFPSMSTLVINGCPNIRIFNEGRAIAHELKLLETNFGVFQGVEDISFFIRFEKEYQNMPRKLLRWHHGGGGDVFAAKEVKVVTETEMD</sequence>
<evidence type="ECO:0000259" key="6">
    <source>
        <dbReference type="Pfam" id="PF23247"/>
    </source>
</evidence>
<reference evidence="7 8" key="1">
    <citation type="submission" date="2019-05" db="EMBL/GenBank/DDBJ databases">
        <title>Mikania micrantha, genome provides insights into the molecular mechanism of rapid growth.</title>
        <authorList>
            <person name="Liu B."/>
        </authorList>
    </citation>
    <scope>NUCLEOTIDE SEQUENCE [LARGE SCALE GENOMIC DNA]</scope>
    <source>
        <strain evidence="7">NLD-2019</strain>
        <tissue evidence="7">Leaf</tissue>
    </source>
</reference>
<dbReference type="InterPro" id="IPR027417">
    <property type="entry name" value="P-loop_NTPase"/>
</dbReference>
<keyword evidence="8" id="KW-1185">Reference proteome</keyword>
<proteinExistence type="inferred from homology"/>
<feature type="domain" description="Disease resistance protein At4g27190-like leucine-rich repeats" evidence="6">
    <location>
        <begin position="1295"/>
        <end position="1419"/>
    </location>
</feature>
<dbReference type="Gene3D" id="1.10.8.430">
    <property type="entry name" value="Helical domain of apoptotic protease-activating factors"/>
    <property type="match status" value="1"/>
</dbReference>
<gene>
    <name evidence="7" type="ORF">E3N88_00608</name>
</gene>
<dbReference type="OrthoDB" id="3794806at2759"/>
<comment type="similarity">
    <text evidence="1">Belongs to the disease resistance NB-LRR family.</text>
</comment>
<dbReference type="GO" id="GO:0043531">
    <property type="term" value="F:ADP binding"/>
    <property type="evidence" value="ECO:0007669"/>
    <property type="project" value="InterPro"/>
</dbReference>
<dbReference type="PANTHER" id="PTHR33463:SF222">
    <property type="entry name" value="NB-ARC-RELATED"/>
    <property type="match status" value="1"/>
</dbReference>
<keyword evidence="2" id="KW-0433">Leucine-rich repeat</keyword>
<dbReference type="Gene3D" id="3.80.10.10">
    <property type="entry name" value="Ribonuclease Inhibitor"/>
    <property type="match status" value="4"/>
</dbReference>
<keyword evidence="4" id="KW-0067">ATP-binding</keyword>
<dbReference type="PANTHER" id="PTHR33463">
    <property type="entry name" value="NB-ARC DOMAIN-CONTAINING PROTEIN-RELATED"/>
    <property type="match status" value="1"/>
</dbReference>
<feature type="domain" description="NB-ARC" evidence="5">
    <location>
        <begin position="162"/>
        <end position="326"/>
    </location>
</feature>
<feature type="domain" description="Disease resistance protein At4g27190-like leucine-rich repeats" evidence="6">
    <location>
        <begin position="1066"/>
        <end position="1193"/>
    </location>
</feature>
<evidence type="ECO:0000259" key="5">
    <source>
        <dbReference type="Pfam" id="PF00931"/>
    </source>
</evidence>